<dbReference type="EMBL" id="SOFG01000004">
    <property type="protein sequence ID" value="TFB90806.1"/>
    <property type="molecule type" value="Genomic_DNA"/>
</dbReference>
<dbReference type="Pfam" id="PF13830">
    <property type="entry name" value="DUF4192"/>
    <property type="match status" value="2"/>
</dbReference>
<sequence length="441" mass="47544">MVEMGIAPRVRRELCTGCVPVRVMHRSPASTPGKEAPGKSVRMTPTIVKTREAHDFLALVPQLAGFQPERSVVLVAFRGNRTCGALRFNLPEPDLARTVLRRLATSIVGTLCKIEGVDAVVPVLYTDERFADVPGIPGERFAEILGRRAELSGFLVRDSLCVAADGWGSYLDPACPASGRPLSAIAESPVNRDLPPEAHRELATLVSSADLPKVDADLRERCARRLVRYESLGSHVPDAPDLPELVAMVGDILDPVATAEAALELDPAELGAGEAATLLFLLKSPARRDQVMLQIAFGVEIGRATHAINQRYAEIQRETGRSMDDIVAEEQAGFGDTRDLAQTGNLLLGSVSRRPDPERVERGITLLKMLVAVAPKRVRPAPLCMLAWLSWALGRSSVAGIFIDQALAIDPEYGMARLLLTVVSAGHLPEWAFAVPDSDAG</sequence>
<evidence type="ECO:0000313" key="2">
    <source>
        <dbReference type="Proteomes" id="UP000297608"/>
    </source>
</evidence>
<evidence type="ECO:0000313" key="1">
    <source>
        <dbReference type="EMBL" id="TFB90806.1"/>
    </source>
</evidence>
<name>A0ABY2IJ98_9MICO</name>
<protein>
    <submittedName>
        <fullName evidence="1">DUF4192 domain-containing protein</fullName>
    </submittedName>
</protein>
<dbReference type="InterPro" id="IPR025447">
    <property type="entry name" value="DUF4192"/>
</dbReference>
<reference evidence="1 2" key="1">
    <citation type="submission" date="2019-03" db="EMBL/GenBank/DDBJ databases">
        <title>Genomics of glacier-inhabiting Cryobacterium strains.</title>
        <authorList>
            <person name="Liu Q."/>
            <person name="Xin Y.-H."/>
        </authorList>
    </citation>
    <scope>NUCLEOTIDE SEQUENCE [LARGE SCALE GENOMIC DNA]</scope>
    <source>
        <strain evidence="1 2">MDB2-B</strain>
    </source>
</reference>
<proteinExistence type="predicted"/>
<accession>A0ABY2IJ98</accession>
<keyword evidence="2" id="KW-1185">Reference proteome</keyword>
<dbReference type="Proteomes" id="UP000297608">
    <property type="component" value="Unassembled WGS sequence"/>
</dbReference>
<organism evidence="1 2">
    <name type="scientific">Cryobacterium algoricola</name>
    <dbReference type="NCBI Taxonomy" id="1259183"/>
    <lineage>
        <taxon>Bacteria</taxon>
        <taxon>Bacillati</taxon>
        <taxon>Actinomycetota</taxon>
        <taxon>Actinomycetes</taxon>
        <taxon>Micrococcales</taxon>
        <taxon>Microbacteriaceae</taxon>
        <taxon>Cryobacterium</taxon>
    </lineage>
</organism>
<gene>
    <name evidence="1" type="ORF">E3O44_04365</name>
</gene>
<comment type="caution">
    <text evidence="1">The sequence shown here is derived from an EMBL/GenBank/DDBJ whole genome shotgun (WGS) entry which is preliminary data.</text>
</comment>